<evidence type="ECO:0000256" key="6">
    <source>
        <dbReference type="ARBA" id="ARBA00013278"/>
    </source>
</evidence>
<protein>
    <recommendedName>
        <fullName evidence="7 20">Phospholipase A1</fullName>
        <ecNumber evidence="5 20">3.1.1.32</ecNumber>
        <ecNumber evidence="6 20">3.1.1.4</ecNumber>
    </recommendedName>
    <alternativeName>
        <fullName evidence="20">Phosphatidylcholine 1-acylhydrolase</fullName>
    </alternativeName>
</protein>
<dbReference type="PANTHER" id="PTHR40457:SF1">
    <property type="entry name" value="PHOSPHOLIPASE A1"/>
    <property type="match status" value="1"/>
</dbReference>
<evidence type="ECO:0000256" key="18">
    <source>
        <dbReference type="PIRSR" id="PIRSR603187-1"/>
    </source>
</evidence>
<proteinExistence type="inferred from homology"/>
<dbReference type="Proteomes" id="UP000219327">
    <property type="component" value="Unassembled WGS sequence"/>
</dbReference>
<gene>
    <name evidence="21" type="ORF">CNE99_03495</name>
</gene>
<keyword evidence="16" id="KW-0472">Membrane</keyword>
<comment type="catalytic activity">
    <reaction evidence="2 20">
        <text>a 1,2-diacyl-sn-glycero-3-phosphocholine + H2O = a 1-acyl-sn-glycero-3-phosphocholine + a fatty acid + H(+)</text>
        <dbReference type="Rhea" id="RHEA:15801"/>
        <dbReference type="ChEBI" id="CHEBI:15377"/>
        <dbReference type="ChEBI" id="CHEBI:15378"/>
        <dbReference type="ChEBI" id="CHEBI:28868"/>
        <dbReference type="ChEBI" id="CHEBI:57643"/>
        <dbReference type="ChEBI" id="CHEBI:58168"/>
        <dbReference type="EC" id="3.1.1.4"/>
    </reaction>
</comment>
<keyword evidence="10 19" id="KW-0479">Metal-binding</keyword>
<evidence type="ECO:0000256" key="5">
    <source>
        <dbReference type="ARBA" id="ARBA00013179"/>
    </source>
</evidence>
<keyword evidence="11" id="KW-0732">Signal</keyword>
<dbReference type="GO" id="GO:0016042">
    <property type="term" value="P:lipid catabolic process"/>
    <property type="evidence" value="ECO:0007669"/>
    <property type="project" value="UniProtKB-KW"/>
</dbReference>
<dbReference type="GO" id="GO:0009279">
    <property type="term" value="C:cell outer membrane"/>
    <property type="evidence" value="ECO:0007669"/>
    <property type="project" value="UniProtKB-SubCell"/>
</dbReference>
<evidence type="ECO:0000313" key="22">
    <source>
        <dbReference type="Proteomes" id="UP000219327"/>
    </source>
</evidence>
<dbReference type="PANTHER" id="PTHR40457">
    <property type="entry name" value="PHOSPHOLIPASE A1"/>
    <property type="match status" value="1"/>
</dbReference>
<feature type="active site" description="Proton acceptor" evidence="18">
    <location>
        <position position="63"/>
    </location>
</feature>
<dbReference type="GO" id="GO:0046872">
    <property type="term" value="F:metal ion binding"/>
    <property type="evidence" value="ECO:0007669"/>
    <property type="project" value="UniProtKB-KW"/>
</dbReference>
<evidence type="ECO:0000256" key="11">
    <source>
        <dbReference type="ARBA" id="ARBA00022729"/>
    </source>
</evidence>
<evidence type="ECO:0000256" key="15">
    <source>
        <dbReference type="ARBA" id="ARBA00023098"/>
    </source>
</evidence>
<evidence type="ECO:0000256" key="17">
    <source>
        <dbReference type="ARBA" id="ARBA00023237"/>
    </source>
</evidence>
<comment type="subcellular location">
    <subcellularLocation>
        <location evidence="20">Cell outer membrane</location>
        <topology evidence="20">Multi-pass membrane protein</topology>
    </subcellularLocation>
    <text evidence="20">One of the very few enzymes located there.</text>
</comment>
<dbReference type="InterPro" id="IPR003187">
    <property type="entry name" value="PLipase_A1"/>
</dbReference>
<feature type="binding site" description="in dimeric form" evidence="19">
    <location>
        <position position="73"/>
    </location>
    <ligand>
        <name>Ca(2+)</name>
        <dbReference type="ChEBI" id="CHEBI:29108"/>
        <label>1</label>
    </ligand>
</feature>
<comment type="similarity">
    <text evidence="3 20">Belongs to the phospholipase A1 family.</text>
</comment>
<comment type="catalytic activity">
    <reaction evidence="1 20">
        <text>a 1,2-diacyl-sn-glycero-3-phosphocholine + H2O = a 2-acyl-sn-glycero-3-phosphocholine + a fatty acid + H(+)</text>
        <dbReference type="Rhea" id="RHEA:18689"/>
        <dbReference type="ChEBI" id="CHEBI:15377"/>
        <dbReference type="ChEBI" id="CHEBI:15378"/>
        <dbReference type="ChEBI" id="CHEBI:28868"/>
        <dbReference type="ChEBI" id="CHEBI:57643"/>
        <dbReference type="ChEBI" id="CHEBI:57875"/>
        <dbReference type="EC" id="3.1.1.32"/>
    </reaction>
</comment>
<evidence type="ECO:0000256" key="13">
    <source>
        <dbReference type="ARBA" id="ARBA00022837"/>
    </source>
</evidence>
<keyword evidence="12 20" id="KW-0378">Hydrolase</keyword>
<evidence type="ECO:0000256" key="19">
    <source>
        <dbReference type="PIRSR" id="PIRSR603187-2"/>
    </source>
</evidence>
<evidence type="ECO:0000256" key="10">
    <source>
        <dbReference type="ARBA" id="ARBA00022723"/>
    </source>
</evidence>
<evidence type="ECO:0000256" key="12">
    <source>
        <dbReference type="ARBA" id="ARBA00022801"/>
    </source>
</evidence>
<keyword evidence="15 20" id="KW-0443">Lipid metabolism</keyword>
<keyword evidence="9" id="KW-0812">Transmembrane</keyword>
<keyword evidence="8" id="KW-1134">Transmembrane beta strand</keyword>
<evidence type="ECO:0000256" key="20">
    <source>
        <dbReference type="RuleBase" id="RU366027"/>
    </source>
</evidence>
<evidence type="ECO:0000256" key="4">
    <source>
        <dbReference type="ARBA" id="ARBA00011702"/>
    </source>
</evidence>
<organism evidence="21 22">
    <name type="scientific">OM182 bacterium MED-G24</name>
    <dbReference type="NCBI Taxonomy" id="1986255"/>
    <lineage>
        <taxon>Bacteria</taxon>
        <taxon>Pseudomonadati</taxon>
        <taxon>Pseudomonadota</taxon>
        <taxon>Gammaproteobacteria</taxon>
        <taxon>OMG group</taxon>
        <taxon>OM182 clade</taxon>
    </lineage>
</organism>
<comment type="function">
    <text evidence="20">Hydrolysis of phosphatidylcholine with phospholipase A2 (EC 3.1.1.4) and phospholipase A1 (EC 3.1.1.32) activities.</text>
</comment>
<keyword evidence="13 19" id="KW-0106">Calcium</keyword>
<feature type="binding site" description="in dimeric form" evidence="19">
    <location>
        <position position="29"/>
    </location>
    <ligand>
        <name>Ca(2+)</name>
        <dbReference type="ChEBI" id="CHEBI:29108"/>
        <label>1</label>
    </ligand>
</feature>
<dbReference type="Pfam" id="PF02253">
    <property type="entry name" value="PLA1"/>
    <property type="match status" value="1"/>
</dbReference>
<dbReference type="EC" id="3.1.1.32" evidence="5 20"/>
<evidence type="ECO:0000256" key="2">
    <source>
        <dbReference type="ARBA" id="ARBA00001604"/>
    </source>
</evidence>
<dbReference type="GO" id="GO:0004623">
    <property type="term" value="F:phospholipase A2 activity"/>
    <property type="evidence" value="ECO:0007669"/>
    <property type="project" value="UniProtKB-EC"/>
</dbReference>
<comment type="subunit">
    <text evidence="4 20">Homodimer; dimerization is reversible, and the dimeric form is the active one.</text>
</comment>
<name>A0A2A5WVR2_9GAMM</name>
<evidence type="ECO:0000256" key="3">
    <source>
        <dbReference type="ARBA" id="ARBA00010525"/>
    </source>
</evidence>
<feature type="active site" description="Nucleophile" evidence="18">
    <location>
        <position position="65"/>
    </location>
</feature>
<dbReference type="SUPFAM" id="SSF56931">
    <property type="entry name" value="Outer membrane phospholipase A (OMPLA)"/>
    <property type="match status" value="1"/>
</dbReference>
<dbReference type="GO" id="GO:0008970">
    <property type="term" value="F:phospholipase A1 activity"/>
    <property type="evidence" value="ECO:0007669"/>
    <property type="project" value="UniProtKB-EC"/>
</dbReference>
<accession>A0A2A5WVR2</accession>
<keyword evidence="14 20" id="KW-0442">Lipid degradation</keyword>
<comment type="caution">
    <text evidence="21">The sequence shown here is derived from an EMBL/GenBank/DDBJ whole genome shotgun (WGS) entry which is preliminary data.</text>
</comment>
<feature type="binding site" description="in dimeric form" evidence="19">
    <location>
        <position position="68"/>
    </location>
    <ligand>
        <name>Ca(2+)</name>
        <dbReference type="ChEBI" id="CHEBI:29108"/>
        <label>1</label>
    </ligand>
</feature>
<comment type="cofactor">
    <cofactor evidence="20">
        <name>Ca(2+)</name>
        <dbReference type="ChEBI" id="CHEBI:29108"/>
    </cofactor>
    <text evidence="20">Binds 1 Ca(2+) ion per monomer. In the dimeric form the Ca(2+) is bound by different amino acids with binding of each Ca(2+) shared with ligands coming from each monomer. The Ca(2+) ion may have a role in catalysis.</text>
</comment>
<keyword evidence="17 20" id="KW-0998">Cell outer membrane</keyword>
<dbReference type="EMBL" id="NTKD01000011">
    <property type="protein sequence ID" value="PDH40521.1"/>
    <property type="molecule type" value="Genomic_DNA"/>
</dbReference>
<evidence type="ECO:0000256" key="1">
    <source>
        <dbReference type="ARBA" id="ARBA00000111"/>
    </source>
</evidence>
<dbReference type="EC" id="3.1.1.4" evidence="6 20"/>
<evidence type="ECO:0000256" key="14">
    <source>
        <dbReference type="ARBA" id="ARBA00022963"/>
    </source>
</evidence>
<dbReference type="Gene3D" id="2.40.230.10">
    <property type="entry name" value="Phospholipase A1"/>
    <property type="match status" value="1"/>
</dbReference>
<evidence type="ECO:0000256" key="16">
    <source>
        <dbReference type="ARBA" id="ARBA00023136"/>
    </source>
</evidence>
<evidence type="ECO:0000256" key="9">
    <source>
        <dbReference type="ARBA" id="ARBA00022692"/>
    </source>
</evidence>
<evidence type="ECO:0000313" key="21">
    <source>
        <dbReference type="EMBL" id="PDH40521.1"/>
    </source>
</evidence>
<evidence type="ECO:0000256" key="8">
    <source>
        <dbReference type="ARBA" id="ARBA00022452"/>
    </source>
</evidence>
<sequence length="75" mass="8601">MAPRHRLRRCVYIGFTTTAWRQAFNQQASAPFRETNYEPEVFWVTPVRNRTTDAALFGIGISHQSNGRGAELSRC</sequence>
<evidence type="ECO:0000256" key="7">
    <source>
        <dbReference type="ARBA" id="ARBA00021726"/>
    </source>
</evidence>
<dbReference type="InterPro" id="IPR036541">
    <property type="entry name" value="PLipase_A1_sf"/>
</dbReference>
<reference evidence="21 22" key="1">
    <citation type="submission" date="2017-08" db="EMBL/GenBank/DDBJ databases">
        <title>Fine stratification of microbial communities through a metagenomic profile of the photic zone.</title>
        <authorList>
            <person name="Haro-Moreno J.M."/>
            <person name="Lopez-Perez M."/>
            <person name="De La Torre J."/>
            <person name="Picazo A."/>
            <person name="Camacho A."/>
            <person name="Rodriguez-Valera F."/>
        </authorList>
    </citation>
    <scope>NUCLEOTIDE SEQUENCE [LARGE SCALE GENOMIC DNA]</scope>
    <source>
        <strain evidence="21">MED-G24</strain>
    </source>
</reference>
<dbReference type="AlphaFoldDB" id="A0A2A5WVR2"/>